<dbReference type="AlphaFoldDB" id="A0A6I8M2K5"/>
<evidence type="ECO:0000313" key="2">
    <source>
        <dbReference type="Proteomes" id="UP000399805"/>
    </source>
</evidence>
<accession>A0A6I8M2K5</accession>
<proteinExistence type="predicted"/>
<organism evidence="1 2">
    <name type="scientific">Amycolatopsis camponoti</name>
    <dbReference type="NCBI Taxonomy" id="2606593"/>
    <lineage>
        <taxon>Bacteria</taxon>
        <taxon>Bacillati</taxon>
        <taxon>Actinomycetota</taxon>
        <taxon>Actinomycetes</taxon>
        <taxon>Pseudonocardiales</taxon>
        <taxon>Pseudonocardiaceae</taxon>
        <taxon>Amycolatopsis</taxon>
    </lineage>
</organism>
<dbReference type="Proteomes" id="UP000399805">
    <property type="component" value="Unassembled WGS sequence"/>
</dbReference>
<sequence length="166" mass="18128">MTDAMRELAARAELDTVTAADLPPGAGRVLAAGWVREPDGAWVLGARRRSYSGDRAAFDDLTGYEAAVNGRAVHDLDLPRGEERAALLLRRGYALSREVLHLVRAVPDAPAVTALITVSMSLTEDPEWVGDQTFWARHEGERPYVEIDDRASPELLMSMDSAFLPA</sequence>
<dbReference type="EMBL" id="CABVGP010000003">
    <property type="protein sequence ID" value="VVJ22939.1"/>
    <property type="molecule type" value="Genomic_DNA"/>
</dbReference>
<reference evidence="1 2" key="1">
    <citation type="submission" date="2019-09" db="EMBL/GenBank/DDBJ databases">
        <authorList>
            <person name="Leyn A S."/>
        </authorList>
    </citation>
    <scope>NUCLEOTIDE SEQUENCE [LARGE SCALE GENOMIC DNA]</scope>
    <source>
        <strain evidence="1">AA231_1</strain>
    </source>
</reference>
<evidence type="ECO:0000313" key="1">
    <source>
        <dbReference type="EMBL" id="VVJ22939.1"/>
    </source>
</evidence>
<name>A0A6I8M2K5_9PSEU</name>
<gene>
    <name evidence="1" type="ORF">AA23TX_07849</name>
</gene>
<protein>
    <submittedName>
        <fullName evidence="1">Uncharacterized protein</fullName>
    </submittedName>
</protein>
<dbReference type="RefSeq" id="WP_155547851.1">
    <property type="nucleotide sequence ID" value="NZ_CABVGP010000003.1"/>
</dbReference>
<keyword evidence="2" id="KW-1185">Reference proteome</keyword>